<evidence type="ECO:0000313" key="1">
    <source>
        <dbReference type="EMBL" id="AVH56432.1"/>
    </source>
</evidence>
<accession>A0ABN5I2U1</accession>
<dbReference type="EMBL" id="CP026652">
    <property type="protein sequence ID" value="AVH56432.1"/>
    <property type="molecule type" value="Genomic_DNA"/>
</dbReference>
<dbReference type="Proteomes" id="UP000238413">
    <property type="component" value="Chromosome"/>
</dbReference>
<gene>
    <name evidence="1" type="ORF">C4B68_12330</name>
</gene>
<name>A0ABN5I2U1_9ACTN</name>
<keyword evidence="2" id="KW-1185">Reference proteome</keyword>
<evidence type="ECO:0000313" key="2">
    <source>
        <dbReference type="Proteomes" id="UP000238413"/>
    </source>
</evidence>
<protein>
    <submittedName>
        <fullName evidence="1">Uncharacterized protein</fullName>
    </submittedName>
</protein>
<reference evidence="1 2" key="1">
    <citation type="submission" date="2018-02" db="EMBL/GenBank/DDBJ databases">
        <title>Complete genome sequence of Streptomyces dengpaensis, the producer of angucyclines.</title>
        <authorList>
            <person name="Yumei L."/>
        </authorList>
    </citation>
    <scope>NUCLEOTIDE SEQUENCE [LARGE SCALE GENOMIC DNA]</scope>
    <source>
        <strain evidence="1 2">XZHG99</strain>
    </source>
</reference>
<proteinExistence type="predicted"/>
<sequence length="79" mass="8720">MSRRVPLGESETARAACARGLLRAGVVEKTGEVLSAAVLAQRVGWVAERHPHPVENPTARHHVWHRITKLIRDATRPVS</sequence>
<organism evidence="1 2">
    <name type="scientific">Streptomyces dengpaensis</name>
    <dbReference type="NCBI Taxonomy" id="2049881"/>
    <lineage>
        <taxon>Bacteria</taxon>
        <taxon>Bacillati</taxon>
        <taxon>Actinomycetota</taxon>
        <taxon>Actinomycetes</taxon>
        <taxon>Kitasatosporales</taxon>
        <taxon>Streptomycetaceae</taxon>
        <taxon>Streptomyces</taxon>
    </lineage>
</organism>